<sequence>MATPTPTRSLTADDRLDIAAALADFAAGIDEHDPAILGPVFTTDATLDFGPAARAMGIDFPVLEGRRGILDGVAASVGPMDTLHRVTNVRVLHAEAGGFRVTALVQAIHHPPGVRDRHCTMDNRYDMTYVRDDGAWRMSRLVIENRFWSGDPQVMLGA</sequence>
<organism evidence="2 3">
    <name type="scientific">Actinomycetospora chlora</name>
    <dbReference type="NCBI Taxonomy" id="663608"/>
    <lineage>
        <taxon>Bacteria</taxon>
        <taxon>Bacillati</taxon>
        <taxon>Actinomycetota</taxon>
        <taxon>Actinomycetes</taxon>
        <taxon>Pseudonocardiales</taxon>
        <taxon>Pseudonocardiaceae</taxon>
        <taxon>Actinomycetospora</taxon>
    </lineage>
</organism>
<evidence type="ECO:0000313" key="3">
    <source>
        <dbReference type="Proteomes" id="UP001500928"/>
    </source>
</evidence>
<comment type="caution">
    <text evidence="2">The sequence shown here is derived from an EMBL/GenBank/DDBJ whole genome shotgun (WGS) entry which is preliminary data.</text>
</comment>
<dbReference type="RefSeq" id="WP_345414529.1">
    <property type="nucleotide sequence ID" value="NZ_BAABHO010000016.1"/>
</dbReference>
<protein>
    <recommendedName>
        <fullName evidence="1">SnoaL-like domain-containing protein</fullName>
    </recommendedName>
</protein>
<proteinExistence type="predicted"/>
<evidence type="ECO:0000313" key="2">
    <source>
        <dbReference type="EMBL" id="GAA4788656.1"/>
    </source>
</evidence>
<evidence type="ECO:0000259" key="1">
    <source>
        <dbReference type="Pfam" id="PF13577"/>
    </source>
</evidence>
<accession>A0ABP9B1K1</accession>
<keyword evidence="3" id="KW-1185">Reference proteome</keyword>
<dbReference type="EMBL" id="BAABHO010000016">
    <property type="protein sequence ID" value="GAA4788656.1"/>
    <property type="molecule type" value="Genomic_DNA"/>
</dbReference>
<reference evidence="3" key="1">
    <citation type="journal article" date="2019" name="Int. J. Syst. Evol. Microbiol.">
        <title>The Global Catalogue of Microorganisms (GCM) 10K type strain sequencing project: providing services to taxonomists for standard genome sequencing and annotation.</title>
        <authorList>
            <consortium name="The Broad Institute Genomics Platform"/>
            <consortium name="The Broad Institute Genome Sequencing Center for Infectious Disease"/>
            <person name="Wu L."/>
            <person name="Ma J."/>
        </authorList>
    </citation>
    <scope>NUCLEOTIDE SEQUENCE [LARGE SCALE GENOMIC DNA]</scope>
    <source>
        <strain evidence="3">JCM 17979</strain>
    </source>
</reference>
<feature type="domain" description="SnoaL-like" evidence="1">
    <location>
        <begin position="12"/>
        <end position="141"/>
    </location>
</feature>
<dbReference type="InterPro" id="IPR032710">
    <property type="entry name" value="NTF2-like_dom_sf"/>
</dbReference>
<dbReference type="InterPro" id="IPR037401">
    <property type="entry name" value="SnoaL-like"/>
</dbReference>
<dbReference type="Proteomes" id="UP001500928">
    <property type="component" value="Unassembled WGS sequence"/>
</dbReference>
<dbReference type="SUPFAM" id="SSF54427">
    <property type="entry name" value="NTF2-like"/>
    <property type="match status" value="1"/>
</dbReference>
<dbReference type="Gene3D" id="3.10.450.50">
    <property type="match status" value="1"/>
</dbReference>
<dbReference type="Pfam" id="PF13577">
    <property type="entry name" value="SnoaL_4"/>
    <property type="match status" value="1"/>
</dbReference>
<gene>
    <name evidence="2" type="ORF">GCM10023200_24020</name>
</gene>
<name>A0ABP9B1K1_9PSEU</name>